<organism evidence="3 4">
    <name type="scientific">Escallonia herrerae</name>
    <dbReference type="NCBI Taxonomy" id="1293975"/>
    <lineage>
        <taxon>Eukaryota</taxon>
        <taxon>Viridiplantae</taxon>
        <taxon>Streptophyta</taxon>
        <taxon>Embryophyta</taxon>
        <taxon>Tracheophyta</taxon>
        <taxon>Spermatophyta</taxon>
        <taxon>Magnoliopsida</taxon>
        <taxon>eudicotyledons</taxon>
        <taxon>Gunneridae</taxon>
        <taxon>Pentapetalae</taxon>
        <taxon>asterids</taxon>
        <taxon>campanulids</taxon>
        <taxon>Escalloniales</taxon>
        <taxon>Escalloniaceae</taxon>
        <taxon>Escallonia</taxon>
    </lineage>
</organism>
<dbReference type="Pfam" id="PF13041">
    <property type="entry name" value="PPR_2"/>
    <property type="match status" value="1"/>
</dbReference>
<dbReference type="Gene3D" id="1.25.40.10">
    <property type="entry name" value="Tetratricopeptide repeat domain"/>
    <property type="match status" value="1"/>
</dbReference>
<evidence type="ECO:0000256" key="1">
    <source>
        <dbReference type="ARBA" id="ARBA00022737"/>
    </source>
</evidence>
<dbReference type="PANTHER" id="PTHR34665">
    <property type="entry name" value="DUF3741 DOMAIN-CONTAINING PROTEIN"/>
    <property type="match status" value="1"/>
</dbReference>
<proteinExistence type="predicted"/>
<keyword evidence="4" id="KW-1185">Reference proteome</keyword>
<dbReference type="AlphaFoldDB" id="A0AA88V3T8"/>
<dbReference type="InterPro" id="IPR002885">
    <property type="entry name" value="PPR_rpt"/>
</dbReference>
<dbReference type="PANTHER" id="PTHR34665:SF1">
    <property type="entry name" value="OS02G0595200 PROTEIN"/>
    <property type="match status" value="1"/>
</dbReference>
<accession>A0AA88V3T8</accession>
<dbReference type="NCBIfam" id="TIGR00756">
    <property type="entry name" value="PPR"/>
    <property type="match status" value="1"/>
</dbReference>
<dbReference type="InterPro" id="IPR011990">
    <property type="entry name" value="TPR-like_helical_dom_sf"/>
</dbReference>
<dbReference type="Proteomes" id="UP001188597">
    <property type="component" value="Unassembled WGS sequence"/>
</dbReference>
<feature type="repeat" description="PPR" evidence="2">
    <location>
        <begin position="1"/>
        <end position="33"/>
    </location>
</feature>
<protein>
    <recommendedName>
        <fullName evidence="5">Pentatricopeptide repeat-containing protein</fullName>
    </recommendedName>
</protein>
<evidence type="ECO:0000313" key="4">
    <source>
        <dbReference type="Proteomes" id="UP001188597"/>
    </source>
</evidence>
<evidence type="ECO:0008006" key="5">
    <source>
        <dbReference type="Google" id="ProtNLM"/>
    </source>
</evidence>
<evidence type="ECO:0000256" key="2">
    <source>
        <dbReference type="PROSITE-ProRule" id="PRU00708"/>
    </source>
</evidence>
<comment type="caution">
    <text evidence="3">The sequence shown here is derived from an EMBL/GenBank/DDBJ whole genome shotgun (WGS) entry which is preliminary data.</text>
</comment>
<keyword evidence="1" id="KW-0677">Repeat</keyword>
<name>A0AA88V3T8_9ASTE</name>
<evidence type="ECO:0000313" key="3">
    <source>
        <dbReference type="EMBL" id="KAK3001176.1"/>
    </source>
</evidence>
<dbReference type="PROSITE" id="PS51375">
    <property type="entry name" value="PPR"/>
    <property type="match status" value="1"/>
</dbReference>
<gene>
    <name evidence="3" type="ORF">RJ639_020850</name>
</gene>
<dbReference type="EMBL" id="JAVXUP010002833">
    <property type="protein sequence ID" value="KAK3001176.1"/>
    <property type="molecule type" value="Genomic_DNA"/>
</dbReference>
<reference evidence="3" key="1">
    <citation type="submission" date="2022-12" db="EMBL/GenBank/DDBJ databases">
        <title>Draft genome assemblies for two species of Escallonia (Escalloniales).</title>
        <authorList>
            <person name="Chanderbali A."/>
            <person name="Dervinis C."/>
            <person name="Anghel I."/>
            <person name="Soltis D."/>
            <person name="Soltis P."/>
            <person name="Zapata F."/>
        </authorList>
    </citation>
    <scope>NUCLEOTIDE SEQUENCE</scope>
    <source>
        <strain evidence="3">UCBG64.0493</strain>
        <tissue evidence="3">Leaf</tissue>
    </source>
</reference>
<sequence length="238" mass="26996">MAWSAMISGYSQASRCKEALLLFHEMQKANVEPNEVWLTRDGVFWSVRVDILALSQGLSIVFAWLTYLVKLDYSRRPSRFKLEALSKPSSARDNAASWDFEQSLWDSYEIVTVLKKLEAGLVLDDHQFFAPDGTVRSIPLDDRFTFDAFHIDFAVSIPINLDNLLDQAILKVSDLLISKFLLMISSWHELILPLRLGTMLLMAARATLGVFLKSNKATVTILVRHGTRGPQHECILRV</sequence>